<dbReference type="OrthoDB" id="9799416at2"/>
<sequence>MFERLPSGNTGRSNVSAFKPMSIPEELREILTPVGKK</sequence>
<dbReference type="Proteomes" id="UP000321814">
    <property type="component" value="Unassembled WGS sequence"/>
</dbReference>
<comment type="caution">
    <text evidence="2">The sequence shown here is derived from an EMBL/GenBank/DDBJ whole genome shotgun (WGS) entry which is preliminary data.</text>
</comment>
<evidence type="ECO:0000313" key="3">
    <source>
        <dbReference type="Proteomes" id="UP000321814"/>
    </source>
</evidence>
<evidence type="ECO:0000313" key="2">
    <source>
        <dbReference type="EMBL" id="TXK79797.1"/>
    </source>
</evidence>
<dbReference type="InterPro" id="IPR022172">
    <property type="entry name" value="DUF3703"/>
</dbReference>
<accession>A0A5C8LSZ2</accession>
<feature type="compositionally biased region" description="Polar residues" evidence="1">
    <location>
        <begin position="7"/>
        <end position="16"/>
    </location>
</feature>
<protein>
    <submittedName>
        <fullName evidence="2">DUF3703 domain-containing protein</fullName>
    </submittedName>
</protein>
<organism evidence="2 3">
    <name type="scientific">Rheinheimera tangshanensis</name>
    <dbReference type="NCBI Taxonomy" id="400153"/>
    <lineage>
        <taxon>Bacteria</taxon>
        <taxon>Pseudomonadati</taxon>
        <taxon>Pseudomonadota</taxon>
        <taxon>Gammaproteobacteria</taxon>
        <taxon>Chromatiales</taxon>
        <taxon>Chromatiaceae</taxon>
        <taxon>Rheinheimera</taxon>
    </lineage>
</organism>
<gene>
    <name evidence="2" type="ORF">FU839_13690</name>
</gene>
<dbReference type="RefSeq" id="WP_147904863.1">
    <property type="nucleotide sequence ID" value="NZ_BAAAGC010000014.1"/>
</dbReference>
<reference evidence="2 3" key="1">
    <citation type="submission" date="2019-08" db="EMBL/GenBank/DDBJ databases">
        <title>Draft genome analysis of Rheinheimera tangshanensis isolated from the roots of fresh rice plants (Oryza sativa).</title>
        <authorList>
            <person name="Yu Q."/>
            <person name="Qi Y."/>
            <person name="Zhang H."/>
            <person name="Pu J."/>
        </authorList>
    </citation>
    <scope>NUCLEOTIDE SEQUENCE [LARGE SCALE GENOMIC DNA]</scope>
    <source>
        <strain evidence="2 3">JA3-B52</strain>
    </source>
</reference>
<dbReference type="EMBL" id="VRLR01000009">
    <property type="protein sequence ID" value="TXK79797.1"/>
    <property type="molecule type" value="Genomic_DNA"/>
</dbReference>
<feature type="region of interest" description="Disordered" evidence="1">
    <location>
        <begin position="1"/>
        <end position="20"/>
    </location>
</feature>
<dbReference type="Pfam" id="PF12487">
    <property type="entry name" value="DUF3703"/>
    <property type="match status" value="1"/>
</dbReference>
<proteinExistence type="predicted"/>
<keyword evidence="3" id="KW-1185">Reference proteome</keyword>
<name>A0A5C8LSZ2_9GAMM</name>
<evidence type="ECO:0000256" key="1">
    <source>
        <dbReference type="SAM" id="MobiDB-lite"/>
    </source>
</evidence>
<dbReference type="AlphaFoldDB" id="A0A5C8LSZ2"/>